<gene>
    <name evidence="2" type="ORF">NDU88_006770</name>
</gene>
<sequence>MGFDSADEDDSMLSTSVRSMFMDLKRSLTSIDYKMYQLTNHMDRLKEKVDNHGNRIDQLEYHTSALDDEQHTASGKLLQIEKVLKLIHNKNEDLEARSRRNNICIVGIPESASMDRIEDYVEAMQ</sequence>
<dbReference type="InterPro" id="IPR004244">
    <property type="entry name" value="Transposase_22"/>
</dbReference>
<keyword evidence="1" id="KW-0175">Coiled coil</keyword>
<evidence type="ECO:0000313" key="3">
    <source>
        <dbReference type="Proteomes" id="UP001066276"/>
    </source>
</evidence>
<protein>
    <submittedName>
        <fullName evidence="2">Uncharacterized protein</fullName>
    </submittedName>
</protein>
<dbReference type="PANTHER" id="PTHR11505">
    <property type="entry name" value="L1 TRANSPOSABLE ELEMENT-RELATED"/>
    <property type="match status" value="1"/>
</dbReference>
<name>A0AAV7WGL0_PLEWA</name>
<proteinExistence type="predicted"/>
<evidence type="ECO:0000313" key="2">
    <source>
        <dbReference type="EMBL" id="KAJ1211410.1"/>
    </source>
</evidence>
<comment type="caution">
    <text evidence="2">The sequence shown here is derived from an EMBL/GenBank/DDBJ whole genome shotgun (WGS) entry which is preliminary data.</text>
</comment>
<dbReference type="Gene3D" id="1.20.5.340">
    <property type="match status" value="1"/>
</dbReference>
<reference evidence="2" key="1">
    <citation type="journal article" date="2022" name="bioRxiv">
        <title>Sequencing and chromosome-scale assembly of the giantPleurodeles waltlgenome.</title>
        <authorList>
            <person name="Brown T."/>
            <person name="Elewa A."/>
            <person name="Iarovenko S."/>
            <person name="Subramanian E."/>
            <person name="Araus A.J."/>
            <person name="Petzold A."/>
            <person name="Susuki M."/>
            <person name="Suzuki K.-i.T."/>
            <person name="Hayashi T."/>
            <person name="Toyoda A."/>
            <person name="Oliveira C."/>
            <person name="Osipova E."/>
            <person name="Leigh N.D."/>
            <person name="Simon A."/>
            <person name="Yun M.H."/>
        </authorList>
    </citation>
    <scope>NUCLEOTIDE SEQUENCE</scope>
    <source>
        <strain evidence="2">20211129_DDA</strain>
        <tissue evidence="2">Liver</tissue>
    </source>
</reference>
<dbReference type="Proteomes" id="UP001066276">
    <property type="component" value="Chromosome 1_2"/>
</dbReference>
<feature type="coiled-coil region" evidence="1">
    <location>
        <begin position="42"/>
        <end position="97"/>
    </location>
</feature>
<dbReference type="AlphaFoldDB" id="A0AAV7WGL0"/>
<accession>A0AAV7WGL0</accession>
<organism evidence="2 3">
    <name type="scientific">Pleurodeles waltl</name>
    <name type="common">Iberian ribbed newt</name>
    <dbReference type="NCBI Taxonomy" id="8319"/>
    <lineage>
        <taxon>Eukaryota</taxon>
        <taxon>Metazoa</taxon>
        <taxon>Chordata</taxon>
        <taxon>Craniata</taxon>
        <taxon>Vertebrata</taxon>
        <taxon>Euteleostomi</taxon>
        <taxon>Amphibia</taxon>
        <taxon>Batrachia</taxon>
        <taxon>Caudata</taxon>
        <taxon>Salamandroidea</taxon>
        <taxon>Salamandridae</taxon>
        <taxon>Pleurodelinae</taxon>
        <taxon>Pleurodeles</taxon>
    </lineage>
</organism>
<dbReference type="EMBL" id="JANPWB010000002">
    <property type="protein sequence ID" value="KAJ1211410.1"/>
    <property type="molecule type" value="Genomic_DNA"/>
</dbReference>
<evidence type="ECO:0000256" key="1">
    <source>
        <dbReference type="SAM" id="Coils"/>
    </source>
</evidence>
<keyword evidence="3" id="KW-1185">Reference proteome</keyword>